<comment type="caution">
    <text evidence="2">The sequence shown here is derived from an EMBL/GenBank/DDBJ whole genome shotgun (WGS) entry which is preliminary data.</text>
</comment>
<accession>A0A3D8LCI6</accession>
<protein>
    <submittedName>
        <fullName evidence="2">Uncharacterized protein</fullName>
    </submittedName>
</protein>
<organism evidence="2 3">
    <name type="scientific">Pontibacter diazotrophicus</name>
    <dbReference type="NCBI Taxonomy" id="1400979"/>
    <lineage>
        <taxon>Bacteria</taxon>
        <taxon>Pseudomonadati</taxon>
        <taxon>Bacteroidota</taxon>
        <taxon>Cytophagia</taxon>
        <taxon>Cytophagales</taxon>
        <taxon>Hymenobacteraceae</taxon>
        <taxon>Pontibacter</taxon>
    </lineage>
</organism>
<keyword evidence="1" id="KW-0812">Transmembrane</keyword>
<keyword evidence="3" id="KW-1185">Reference proteome</keyword>
<feature type="transmembrane region" description="Helical" evidence="1">
    <location>
        <begin position="62"/>
        <end position="84"/>
    </location>
</feature>
<sequence length="102" mass="12120">MQNSPKLTINDRKFLKSWSQTRKKGRNIFLVKGSILGMVTATLSELFVYYELTFAEGLTEILISYRFLFKITIYTLAATLYFSYMWKSNCKRYNARKEEKDF</sequence>
<dbReference type="EMBL" id="QRGR01000010">
    <property type="protein sequence ID" value="RDV15127.1"/>
    <property type="molecule type" value="Genomic_DNA"/>
</dbReference>
<feature type="transmembrane region" description="Helical" evidence="1">
    <location>
        <begin position="29"/>
        <end position="50"/>
    </location>
</feature>
<keyword evidence="1" id="KW-1133">Transmembrane helix</keyword>
<reference evidence="3" key="1">
    <citation type="submission" date="2018-08" db="EMBL/GenBank/DDBJ databases">
        <authorList>
            <person name="Liu Z.-W."/>
            <person name="Du Z.-J."/>
        </authorList>
    </citation>
    <scope>NUCLEOTIDE SEQUENCE [LARGE SCALE GENOMIC DNA]</scope>
    <source>
        <strain evidence="3">H4X</strain>
    </source>
</reference>
<keyword evidence="1" id="KW-0472">Membrane</keyword>
<name>A0A3D8LCI6_9BACT</name>
<evidence type="ECO:0000313" key="3">
    <source>
        <dbReference type="Proteomes" id="UP000256708"/>
    </source>
</evidence>
<dbReference type="AlphaFoldDB" id="A0A3D8LCI6"/>
<gene>
    <name evidence="2" type="ORF">DXT99_10665</name>
</gene>
<evidence type="ECO:0000313" key="2">
    <source>
        <dbReference type="EMBL" id="RDV15127.1"/>
    </source>
</evidence>
<dbReference type="Proteomes" id="UP000256708">
    <property type="component" value="Unassembled WGS sequence"/>
</dbReference>
<evidence type="ECO:0000256" key="1">
    <source>
        <dbReference type="SAM" id="Phobius"/>
    </source>
</evidence>
<proteinExistence type="predicted"/>